<evidence type="ECO:0000313" key="2">
    <source>
        <dbReference type="Proteomes" id="UP001283361"/>
    </source>
</evidence>
<accession>A0AAE1CSQ3</accession>
<name>A0AAE1CSQ3_9GAST</name>
<sequence>MNTHGACSYTNQITSIYGLMRNCTPTWFGHGEVYSSQVTSGALENPDISDNDITWYKVFNLVYCSQSDLGDFKEIRISAFRPKPSQPLIYTMECPVRIVALKANTL</sequence>
<organism evidence="1 2">
    <name type="scientific">Elysia crispata</name>
    <name type="common">lettuce slug</name>
    <dbReference type="NCBI Taxonomy" id="231223"/>
    <lineage>
        <taxon>Eukaryota</taxon>
        <taxon>Metazoa</taxon>
        <taxon>Spiralia</taxon>
        <taxon>Lophotrochozoa</taxon>
        <taxon>Mollusca</taxon>
        <taxon>Gastropoda</taxon>
        <taxon>Heterobranchia</taxon>
        <taxon>Euthyneura</taxon>
        <taxon>Panpulmonata</taxon>
        <taxon>Sacoglossa</taxon>
        <taxon>Placobranchoidea</taxon>
        <taxon>Plakobranchidae</taxon>
        <taxon>Elysia</taxon>
    </lineage>
</organism>
<evidence type="ECO:0000313" key="1">
    <source>
        <dbReference type="EMBL" id="KAK3733398.1"/>
    </source>
</evidence>
<dbReference type="AlphaFoldDB" id="A0AAE1CSQ3"/>
<dbReference type="Proteomes" id="UP001283361">
    <property type="component" value="Unassembled WGS sequence"/>
</dbReference>
<proteinExistence type="predicted"/>
<protein>
    <submittedName>
        <fullName evidence="1">Uncharacterized protein</fullName>
    </submittedName>
</protein>
<comment type="caution">
    <text evidence="1">The sequence shown here is derived from an EMBL/GenBank/DDBJ whole genome shotgun (WGS) entry which is preliminary data.</text>
</comment>
<keyword evidence="2" id="KW-1185">Reference proteome</keyword>
<dbReference type="EMBL" id="JAWDGP010006902">
    <property type="protein sequence ID" value="KAK3733398.1"/>
    <property type="molecule type" value="Genomic_DNA"/>
</dbReference>
<gene>
    <name evidence="1" type="ORF">RRG08_004824</name>
</gene>
<reference evidence="1" key="1">
    <citation type="journal article" date="2023" name="G3 (Bethesda)">
        <title>A reference genome for the long-term kleptoplast-retaining sea slug Elysia crispata morphotype clarki.</title>
        <authorList>
            <person name="Eastman K.E."/>
            <person name="Pendleton A.L."/>
            <person name="Shaikh M.A."/>
            <person name="Suttiyut T."/>
            <person name="Ogas R."/>
            <person name="Tomko P."/>
            <person name="Gavelis G."/>
            <person name="Widhalm J.R."/>
            <person name="Wisecaver J.H."/>
        </authorList>
    </citation>
    <scope>NUCLEOTIDE SEQUENCE</scope>
    <source>
        <strain evidence="1">ECLA1</strain>
    </source>
</reference>